<dbReference type="InterPro" id="IPR011013">
    <property type="entry name" value="Gal_mutarotase_sf_dom"/>
</dbReference>
<evidence type="ECO:0000313" key="11">
    <source>
        <dbReference type="Proteomes" id="UP000265742"/>
    </source>
</evidence>
<dbReference type="Gene3D" id="2.60.40.10">
    <property type="entry name" value="Immunoglobulins"/>
    <property type="match status" value="2"/>
</dbReference>
<dbReference type="InterPro" id="IPR014718">
    <property type="entry name" value="GH-type_carb-bd"/>
</dbReference>
<dbReference type="InterPro" id="IPR004199">
    <property type="entry name" value="B-gal_small/dom_5"/>
</dbReference>
<feature type="compositionally biased region" description="Low complexity" evidence="8">
    <location>
        <begin position="51"/>
        <end position="63"/>
    </location>
</feature>
<dbReference type="GO" id="GO:0009341">
    <property type="term" value="C:beta-galactosidase complex"/>
    <property type="evidence" value="ECO:0007669"/>
    <property type="project" value="InterPro"/>
</dbReference>
<dbReference type="Gene3D" id="2.70.98.10">
    <property type="match status" value="1"/>
</dbReference>
<dbReference type="Pfam" id="PF16353">
    <property type="entry name" value="LacZ_4"/>
    <property type="match status" value="1"/>
</dbReference>
<evidence type="ECO:0000256" key="4">
    <source>
        <dbReference type="ARBA" id="ARBA00013303"/>
    </source>
</evidence>
<evidence type="ECO:0000256" key="3">
    <source>
        <dbReference type="ARBA" id="ARBA00012756"/>
    </source>
</evidence>
<evidence type="ECO:0000259" key="9">
    <source>
        <dbReference type="SMART" id="SM01038"/>
    </source>
</evidence>
<dbReference type="OrthoDB" id="9762066at2"/>
<dbReference type="InterPro" id="IPR008979">
    <property type="entry name" value="Galactose-bd-like_sf"/>
</dbReference>
<dbReference type="InterPro" id="IPR006101">
    <property type="entry name" value="Glyco_hydro_2"/>
</dbReference>
<dbReference type="InterPro" id="IPR017853">
    <property type="entry name" value="GH"/>
</dbReference>
<dbReference type="EMBL" id="QXTG01000001">
    <property type="protein sequence ID" value="RIX30729.1"/>
    <property type="molecule type" value="Genomic_DNA"/>
</dbReference>
<dbReference type="SUPFAM" id="SSF49303">
    <property type="entry name" value="beta-Galactosidase/glucuronidase domain"/>
    <property type="match status" value="2"/>
</dbReference>
<dbReference type="SUPFAM" id="SSF74650">
    <property type="entry name" value="Galactose mutarotase-like"/>
    <property type="match status" value="1"/>
</dbReference>
<organism evidence="10 11">
    <name type="scientific">Amnibacterium setariae</name>
    <dbReference type="NCBI Taxonomy" id="2306585"/>
    <lineage>
        <taxon>Bacteria</taxon>
        <taxon>Bacillati</taxon>
        <taxon>Actinomycetota</taxon>
        <taxon>Actinomycetes</taxon>
        <taxon>Micrococcales</taxon>
        <taxon>Microbacteriaceae</taxon>
        <taxon>Amnibacterium</taxon>
    </lineage>
</organism>
<dbReference type="PANTHER" id="PTHR46323">
    <property type="entry name" value="BETA-GALACTOSIDASE"/>
    <property type="match status" value="1"/>
</dbReference>
<gene>
    <name evidence="10" type="ORF">D1781_04810</name>
</gene>
<sequence>MTDALETERIDERHLVGDGWIAPRARFDTDAPLLPLNGEWALRISASPAAAPDDLAGDGPDTAGWDRIPVPSSWPMQGHGAPAYTNTRFPFPVDPPHVPDANPVGDHARSFTWEHEDTRALLRLDGVDAVGEVWLNGRWLGSTAGSRLVHEFDMSGVLVRGENRLVLRVTQWAATSYLEDQDMWWLPGVFRDVAVQAAPAGGLQDVRVHADLVDGRGCLLVEADVRDGAEAVVDVPALGLEGLPVGVAHEGLDVPAWTAETPDLVDVVVRTATERASLRVGFRTITIEDAQLKVNGRRIRIRGVNRHEHHPDLGRVVPPEVVRQELLLMKRHHVNAIRTSHYPPHPDLPALADELGFYLVDECDLETHGFVHVGWRRNPSDDPQWEPAYLDRMRRTVARDRNHASVILWSLGNEAGTGRNLEASARLAKELDPSRPVHYEGDWSSTYVDVYSRMYAHQDEVAAIGRQEEAPLPDPAADAHRRSLPFIQCEYVHAMGNGPGGMSEYETSFRTYPRTQGGFVWEWLEHGIRRRTADGREFFAYGGDFDEEIHDGNFVADGLVDADRNPRPGLLDYAKVIEPIELAVVDGRVQVTNRYDFVDLGAFELVWSRGDAHGFIGMPHVAPGTTAVVPLPAEAEGDGVLTVSAVTREESDWATDGQEVAWVQHGALAVPAPVKPSGAVHEEGGTIRLGPGAFDAATGRLTELGGLPVDGPTVALWRAPTDNDRGIADNKQEGLSDAERWALAGLDRLHARVVAVRVEDAALEVETVVAPAAADHRLRVVARWTTDGEALGLEVSLTPEGPWSSGWARAGLELALPWAPDDVAWDGYGPGQRYPDTGQSQRLGAFRVDGVRALHTDYVKPQENGSRSGVVRVALGREGRGFAVEGDGFAFTASPWTSAELDAAAHPTDLPEAADRARLVLDLAQHGIGTASCGPGVLPQHRLDARPVRGVLAFRPF</sequence>
<dbReference type="PROSITE" id="PS00608">
    <property type="entry name" value="GLYCOSYL_HYDROL_F2_2"/>
    <property type="match status" value="1"/>
</dbReference>
<evidence type="ECO:0000256" key="8">
    <source>
        <dbReference type="SAM" id="MobiDB-lite"/>
    </source>
</evidence>
<dbReference type="SUPFAM" id="SSF49785">
    <property type="entry name" value="Galactose-binding domain-like"/>
    <property type="match status" value="1"/>
</dbReference>
<protein>
    <recommendedName>
        <fullName evidence="4">Beta-galactosidase</fullName>
        <ecNumber evidence="3">3.2.1.23</ecNumber>
    </recommendedName>
    <alternativeName>
        <fullName evidence="7">Lactase</fullName>
    </alternativeName>
</protein>
<dbReference type="InterPro" id="IPR032312">
    <property type="entry name" value="LacZ_4"/>
</dbReference>
<accession>A0A3A1U906</accession>
<dbReference type="GO" id="GO:0030246">
    <property type="term" value="F:carbohydrate binding"/>
    <property type="evidence" value="ECO:0007669"/>
    <property type="project" value="InterPro"/>
</dbReference>
<dbReference type="Gene3D" id="2.60.120.260">
    <property type="entry name" value="Galactose-binding domain-like"/>
    <property type="match status" value="1"/>
</dbReference>
<keyword evidence="5" id="KW-0378">Hydrolase</keyword>
<dbReference type="InterPro" id="IPR023232">
    <property type="entry name" value="Glyco_hydro_2_AS"/>
</dbReference>
<dbReference type="Proteomes" id="UP000265742">
    <property type="component" value="Unassembled WGS sequence"/>
</dbReference>
<dbReference type="InterPro" id="IPR013783">
    <property type="entry name" value="Ig-like_fold"/>
</dbReference>
<evidence type="ECO:0000256" key="2">
    <source>
        <dbReference type="ARBA" id="ARBA00007401"/>
    </source>
</evidence>
<dbReference type="EC" id="3.2.1.23" evidence="3"/>
<name>A0A3A1U906_9MICO</name>
<dbReference type="InterPro" id="IPR050347">
    <property type="entry name" value="Bact_Beta-galactosidase"/>
</dbReference>
<feature type="region of interest" description="Disordered" evidence="8">
    <location>
        <begin position="51"/>
        <end position="88"/>
    </location>
</feature>
<dbReference type="GO" id="GO:0005990">
    <property type="term" value="P:lactose catabolic process"/>
    <property type="evidence" value="ECO:0007669"/>
    <property type="project" value="TreeGrafter"/>
</dbReference>
<feature type="domain" description="Beta galactosidase small chain/" evidence="9">
    <location>
        <begin position="686"/>
        <end position="955"/>
    </location>
</feature>
<comment type="similarity">
    <text evidence="2">Belongs to the glycosyl hydrolase 2 family.</text>
</comment>
<dbReference type="PRINTS" id="PR00132">
    <property type="entry name" value="GLHYDRLASE2"/>
</dbReference>
<comment type="catalytic activity">
    <reaction evidence="1">
        <text>Hydrolysis of terminal non-reducing beta-D-galactose residues in beta-D-galactosides.</text>
        <dbReference type="EC" id="3.2.1.23"/>
    </reaction>
</comment>
<dbReference type="PANTHER" id="PTHR46323:SF2">
    <property type="entry name" value="BETA-GALACTOSIDASE"/>
    <property type="match status" value="1"/>
</dbReference>
<dbReference type="RefSeq" id="WP_119481090.1">
    <property type="nucleotide sequence ID" value="NZ_QXTG01000001.1"/>
</dbReference>
<dbReference type="AlphaFoldDB" id="A0A3A1U906"/>
<evidence type="ECO:0000256" key="7">
    <source>
        <dbReference type="ARBA" id="ARBA00032230"/>
    </source>
</evidence>
<evidence type="ECO:0000256" key="6">
    <source>
        <dbReference type="ARBA" id="ARBA00023295"/>
    </source>
</evidence>
<dbReference type="GO" id="GO:0004565">
    <property type="term" value="F:beta-galactosidase activity"/>
    <property type="evidence" value="ECO:0007669"/>
    <property type="project" value="UniProtKB-EC"/>
</dbReference>
<dbReference type="SUPFAM" id="SSF51445">
    <property type="entry name" value="(Trans)glycosidases"/>
    <property type="match status" value="1"/>
</dbReference>
<comment type="caution">
    <text evidence="10">The sequence shown here is derived from an EMBL/GenBank/DDBJ whole genome shotgun (WGS) entry which is preliminary data.</text>
</comment>
<dbReference type="InterPro" id="IPR006104">
    <property type="entry name" value="Glyco_hydro_2_N"/>
</dbReference>
<dbReference type="InterPro" id="IPR006103">
    <property type="entry name" value="Glyco_hydro_2_cat"/>
</dbReference>
<evidence type="ECO:0000313" key="10">
    <source>
        <dbReference type="EMBL" id="RIX30729.1"/>
    </source>
</evidence>
<keyword evidence="11" id="KW-1185">Reference proteome</keyword>
<dbReference type="Gene3D" id="3.20.20.80">
    <property type="entry name" value="Glycosidases"/>
    <property type="match status" value="1"/>
</dbReference>
<evidence type="ECO:0000256" key="1">
    <source>
        <dbReference type="ARBA" id="ARBA00001412"/>
    </source>
</evidence>
<keyword evidence="6" id="KW-0326">Glycosidase</keyword>
<dbReference type="Pfam" id="PF02836">
    <property type="entry name" value="Glyco_hydro_2_C"/>
    <property type="match status" value="1"/>
</dbReference>
<dbReference type="Pfam" id="PF02837">
    <property type="entry name" value="Glyco_hydro_2_N"/>
    <property type="match status" value="1"/>
</dbReference>
<evidence type="ECO:0000256" key="5">
    <source>
        <dbReference type="ARBA" id="ARBA00022801"/>
    </source>
</evidence>
<dbReference type="SMART" id="SM01038">
    <property type="entry name" value="Bgal_small_N"/>
    <property type="match status" value="1"/>
</dbReference>
<reference evidence="11" key="1">
    <citation type="submission" date="2018-09" db="EMBL/GenBank/DDBJ databases">
        <authorList>
            <person name="Kim I."/>
        </authorList>
    </citation>
    <scope>NUCLEOTIDE SEQUENCE [LARGE SCALE GENOMIC DNA]</scope>
    <source>
        <strain evidence="11">DD4a</strain>
    </source>
</reference>
<proteinExistence type="inferred from homology"/>
<dbReference type="InterPro" id="IPR036156">
    <property type="entry name" value="Beta-gal/glucu_dom_sf"/>
</dbReference>
<dbReference type="Pfam" id="PF02929">
    <property type="entry name" value="Bgal_small_N"/>
    <property type="match status" value="1"/>
</dbReference>